<reference evidence="1" key="1">
    <citation type="journal article" date="2024" name="Environ. Microbiol. Rep.">
        <title>Hiding in plain sight: The discovery of complete genomes of 11 hypothetical spindle-shaped viruses that putatively infect mesophilic ammonia-oxidizing archaea.</title>
        <authorList>
            <person name="Ni Y."/>
            <person name="Xu T."/>
            <person name="Yan S."/>
            <person name="Chen L."/>
            <person name="Wang Y."/>
        </authorList>
    </citation>
    <scope>NUCLEOTIDE SEQUENCE</scope>
    <source>
        <strain evidence="1">NYM1</strain>
    </source>
</reference>
<name>A0AAT9JAJ2_9VIRU</name>
<reference evidence="1" key="2">
    <citation type="submission" date="2024-03" db="EMBL/GenBank/DDBJ databases">
        <authorList>
            <person name="Ni Y."/>
            <person name="Xu T."/>
            <person name="Yan S."/>
            <person name="Chen L."/>
            <person name="Wang Y."/>
        </authorList>
    </citation>
    <scope>NUCLEOTIDE SEQUENCE</scope>
    <source>
        <strain evidence="1">NYM1</strain>
    </source>
</reference>
<accession>A0AAT9JAJ2</accession>
<sequence>MKLTPDNLKLIEHKDGHCLIIKMPDGSDNYLHCQNLRFNDLIRLRNELLIGNHGVQYIHTSIVKDETYYRIHVNFTFYKKIGYREYSSEHDVTLDFHSRRLNLNDAIIEYDLLVEGVRD</sequence>
<organism evidence="1">
    <name type="scientific">Nitrosopumilaceae spindle-shaped virus</name>
    <dbReference type="NCBI Taxonomy" id="3065433"/>
    <lineage>
        <taxon>Viruses</taxon>
    </lineage>
</organism>
<evidence type="ECO:0000313" key="1">
    <source>
        <dbReference type="EMBL" id="DBA52255.1"/>
    </source>
</evidence>
<proteinExistence type="predicted"/>
<dbReference type="EMBL" id="BK067792">
    <property type="protein sequence ID" value="DBA52255.1"/>
    <property type="molecule type" value="Genomic_DNA"/>
</dbReference>
<protein>
    <submittedName>
        <fullName evidence="1">ORF48</fullName>
    </submittedName>
</protein>